<keyword evidence="4 12" id="KW-0645">Protease</keyword>
<dbReference type="EMBL" id="AXCM01000330">
    <property type="status" value="NOT_ANNOTATED_CDS"/>
    <property type="molecule type" value="Genomic_DNA"/>
</dbReference>
<dbReference type="InterPro" id="IPR009003">
    <property type="entry name" value="Peptidase_S1_PA"/>
</dbReference>
<feature type="signal peptide" evidence="14">
    <location>
        <begin position="1"/>
        <end position="27"/>
    </location>
</feature>
<accession>A0A182MC19</accession>
<feature type="chain" id="PRO_5008128153" description="CLIP domain-containing serine protease" evidence="14">
    <location>
        <begin position="28"/>
        <end position="913"/>
    </location>
</feature>
<evidence type="ECO:0000256" key="6">
    <source>
        <dbReference type="ARBA" id="ARBA00022801"/>
    </source>
</evidence>
<evidence type="ECO:0000259" key="15">
    <source>
        <dbReference type="PROSITE" id="PS50240"/>
    </source>
</evidence>
<dbReference type="Gene3D" id="2.40.10.10">
    <property type="entry name" value="Trypsin-like serine proteases"/>
    <property type="match status" value="4"/>
</dbReference>
<dbReference type="GO" id="GO:0006508">
    <property type="term" value="P:proteolysis"/>
    <property type="evidence" value="ECO:0007669"/>
    <property type="project" value="UniProtKB-KW"/>
</dbReference>
<evidence type="ECO:0000256" key="2">
    <source>
        <dbReference type="ARBA" id="ARBA00022525"/>
    </source>
</evidence>
<keyword evidence="9" id="KW-1015">Disulfide bond</keyword>
<keyword evidence="3" id="KW-0399">Innate immunity</keyword>
<dbReference type="InterPro" id="IPR001314">
    <property type="entry name" value="Peptidase_S1A"/>
</dbReference>
<dbReference type="EnsemblMetazoa" id="ACUA014582-RA">
    <property type="protein sequence ID" value="ACUA014582-PA"/>
    <property type="gene ID" value="ACUA014582"/>
</dbReference>
<dbReference type="FunFam" id="2.40.10.10:FF:000084">
    <property type="entry name" value="Serine protease easter"/>
    <property type="match status" value="1"/>
</dbReference>
<feature type="domain" description="Peptidase S1" evidence="15">
    <location>
        <begin position="303"/>
        <end position="563"/>
    </location>
</feature>
<organism evidence="17 18">
    <name type="scientific">Anopheles culicifacies</name>
    <dbReference type="NCBI Taxonomy" id="139723"/>
    <lineage>
        <taxon>Eukaryota</taxon>
        <taxon>Metazoa</taxon>
        <taxon>Ecdysozoa</taxon>
        <taxon>Arthropoda</taxon>
        <taxon>Hexapoda</taxon>
        <taxon>Insecta</taxon>
        <taxon>Pterygota</taxon>
        <taxon>Neoptera</taxon>
        <taxon>Endopterygota</taxon>
        <taxon>Diptera</taxon>
        <taxon>Nematocera</taxon>
        <taxon>Culicoidea</taxon>
        <taxon>Culicidae</taxon>
        <taxon>Anophelinae</taxon>
        <taxon>Anopheles</taxon>
        <taxon>culicifacies species complex</taxon>
    </lineage>
</organism>
<evidence type="ECO:0000313" key="17">
    <source>
        <dbReference type="EnsemblMetazoa" id="ACUA014582-PA"/>
    </source>
</evidence>
<evidence type="ECO:0000256" key="3">
    <source>
        <dbReference type="ARBA" id="ARBA00022588"/>
    </source>
</evidence>
<evidence type="ECO:0000256" key="5">
    <source>
        <dbReference type="ARBA" id="ARBA00022729"/>
    </source>
</evidence>
<feature type="region of interest" description="Disordered" evidence="13">
    <location>
        <begin position="179"/>
        <end position="201"/>
    </location>
</feature>
<sequence length="913" mass="100713">MCKISTRSSSAVFIVLAASILIDLVFATPWGNYYEYGGHPSGPQLYQYNQRINHHRTVPDSVPAQSGTINCRCTKLRYCTKILEMLRNPKSSYGSFNSKLKELACGYGTDNEPNICCPLDDSWLRDVVALDDEGHSSEENDSHSAIGWDEGYTNRKSDHGHHWSKERFKYIPMTAGKDVQRTANTRTATTSTNWWKQRPQKSNTIAQFEDPKTMKNCPPEIYPNEAEVALRPTKAYVAPIMRTTKRPGVVLGSNRLAETTTLPVTTEMPQTTTDLITTMLPTVVPDQPMVNAPLCGLSVNTRIIGGETEVPGQFPWMARLAYRNRTSGRVTYRCAGSLITNRHVITVAHCVTNLIDELQLVSIRLGDLECNAVTDTRCSARYQDFAIDRIVPHESYDTPKYANDIALIKLRETTETYNIISPLCLPTDQYAPYALNLTGQMGIIAGWGSTSNRSNTPSPTLQWLRLPIVDTAGCANAYARYSVNSRNPIIVSDNQMCAQGQENRDACQGDSGGPLMNEAISTRDRFVLLGLVSFGPRTCGVSNFPGVYTRISSYIDWILTNVMQQCNLPDNTGGQCILLRNCNSLLTLIKKKPLLDADRTYLQRSQCGWSQTENHPLVCCSDSVLVAPVRVGAGLLPTPGQCGIQTSDRIFGGVNTRIDEFPWIALLKYAKPNNVFGFHCGGVLINDRYVLTASHCVNGKDIPTTWNLAEVRLGEWDTSTAQDCEGLGDDVDCSPPPIDMPIESKIPHPEYVPTSTEQYNDIALLRLQSSVAYSDFVKPICLPTQPELKARDYVGFRMQVAGWGRTATARFSNVKQKVAVDGVSLDACNQVYQREQVQLRQSQLCAGGEAGKDSCQGDSGGPLTGIHTTGGVQHWYLIGLVSFGPTPCGQAGWPGVYTKVDQYVDWITATIVA</sequence>
<protein>
    <recommendedName>
        <fullName evidence="19">CLIP domain-containing serine protease</fullName>
    </recommendedName>
</protein>
<dbReference type="FunFam" id="2.40.10.10:FF:000036">
    <property type="entry name" value="Trypsin beta"/>
    <property type="match status" value="1"/>
</dbReference>
<dbReference type="Pfam" id="PF12032">
    <property type="entry name" value="CLIP"/>
    <property type="match status" value="2"/>
</dbReference>
<proteinExistence type="inferred from homology"/>
<dbReference type="SUPFAM" id="SSF50494">
    <property type="entry name" value="Trypsin-like serine proteases"/>
    <property type="match status" value="2"/>
</dbReference>
<keyword evidence="7 12" id="KW-0720">Serine protease</keyword>
<dbReference type="FunFam" id="2.40.10.10:FF:000028">
    <property type="entry name" value="Serine protease easter"/>
    <property type="match status" value="2"/>
</dbReference>
<dbReference type="PRINTS" id="PR00722">
    <property type="entry name" value="CHYMOTRYPSIN"/>
</dbReference>
<evidence type="ECO:0008006" key="19">
    <source>
        <dbReference type="Google" id="ProtNLM"/>
    </source>
</evidence>
<dbReference type="PROSITE" id="PS00134">
    <property type="entry name" value="TRYPSIN_HIS"/>
    <property type="match status" value="1"/>
</dbReference>
<evidence type="ECO:0000256" key="9">
    <source>
        <dbReference type="ARBA" id="ARBA00023157"/>
    </source>
</evidence>
<dbReference type="PROSITE" id="PS51888">
    <property type="entry name" value="CLIP"/>
    <property type="match status" value="1"/>
</dbReference>
<dbReference type="STRING" id="139723.A0A182MC19"/>
<reference evidence="18" key="1">
    <citation type="submission" date="2013-09" db="EMBL/GenBank/DDBJ databases">
        <title>The Genome Sequence of Anopheles culicifacies species A.</title>
        <authorList>
            <consortium name="The Broad Institute Genomics Platform"/>
            <person name="Neafsey D.E."/>
            <person name="Besansky N."/>
            <person name="Howell P."/>
            <person name="Walton C."/>
            <person name="Young S.K."/>
            <person name="Zeng Q."/>
            <person name="Gargeya S."/>
            <person name="Fitzgerald M."/>
            <person name="Haas B."/>
            <person name="Abouelleil A."/>
            <person name="Allen A.W."/>
            <person name="Alvarado L."/>
            <person name="Arachchi H.M."/>
            <person name="Berlin A.M."/>
            <person name="Chapman S.B."/>
            <person name="Gainer-Dewar J."/>
            <person name="Goldberg J."/>
            <person name="Griggs A."/>
            <person name="Gujja S."/>
            <person name="Hansen M."/>
            <person name="Howarth C."/>
            <person name="Imamovic A."/>
            <person name="Ireland A."/>
            <person name="Larimer J."/>
            <person name="McCowan C."/>
            <person name="Murphy C."/>
            <person name="Pearson M."/>
            <person name="Poon T.W."/>
            <person name="Priest M."/>
            <person name="Roberts A."/>
            <person name="Saif S."/>
            <person name="Shea T."/>
            <person name="Sisk P."/>
            <person name="Sykes S."/>
            <person name="Wortman J."/>
            <person name="Nusbaum C."/>
            <person name="Birren B."/>
        </authorList>
    </citation>
    <scope>NUCLEOTIDE SEQUENCE [LARGE SCALE GENOMIC DNA]</scope>
    <source>
        <strain evidence="18">A-37</strain>
    </source>
</reference>
<dbReference type="GO" id="GO:0045087">
    <property type="term" value="P:innate immune response"/>
    <property type="evidence" value="ECO:0007669"/>
    <property type="project" value="UniProtKB-KW"/>
</dbReference>
<evidence type="ECO:0000256" key="14">
    <source>
        <dbReference type="SAM" id="SignalP"/>
    </source>
</evidence>
<feature type="domain" description="Peptidase S1" evidence="15">
    <location>
        <begin position="650"/>
        <end position="912"/>
    </location>
</feature>
<feature type="compositionally biased region" description="Low complexity" evidence="13">
    <location>
        <begin position="181"/>
        <end position="195"/>
    </location>
</feature>
<comment type="similarity">
    <text evidence="11">Belongs to the peptidase S1 family. CLIP subfamily.</text>
</comment>
<dbReference type="InterPro" id="IPR043504">
    <property type="entry name" value="Peptidase_S1_PA_chymotrypsin"/>
</dbReference>
<evidence type="ECO:0000256" key="8">
    <source>
        <dbReference type="ARBA" id="ARBA00022859"/>
    </source>
</evidence>
<dbReference type="SMART" id="SM00680">
    <property type="entry name" value="CLIP"/>
    <property type="match status" value="1"/>
</dbReference>
<dbReference type="PROSITE" id="PS00135">
    <property type="entry name" value="TRYPSIN_SER"/>
    <property type="match status" value="2"/>
</dbReference>
<evidence type="ECO:0000313" key="18">
    <source>
        <dbReference type="Proteomes" id="UP000075883"/>
    </source>
</evidence>
<comment type="subcellular location">
    <subcellularLocation>
        <location evidence="1">Secreted</location>
        <location evidence="1">Extracellular space</location>
    </subcellularLocation>
</comment>
<keyword evidence="5 14" id="KW-0732">Signal</keyword>
<dbReference type="VEuPathDB" id="VectorBase:ACUA014582"/>
<feature type="domain" description="Clip" evidence="16">
    <location>
        <begin position="565"/>
        <end position="620"/>
    </location>
</feature>
<dbReference type="PROSITE" id="PS50240">
    <property type="entry name" value="TRYPSIN_DOM"/>
    <property type="match status" value="2"/>
</dbReference>
<dbReference type="GO" id="GO:0005576">
    <property type="term" value="C:extracellular region"/>
    <property type="evidence" value="ECO:0007669"/>
    <property type="project" value="UniProtKB-SubCell"/>
</dbReference>
<keyword evidence="2" id="KW-0964">Secreted</keyword>
<dbReference type="CDD" id="cd00190">
    <property type="entry name" value="Tryp_SPc"/>
    <property type="match status" value="2"/>
</dbReference>
<evidence type="ECO:0000256" key="12">
    <source>
        <dbReference type="RuleBase" id="RU363034"/>
    </source>
</evidence>
<dbReference type="PANTHER" id="PTHR24256">
    <property type="entry name" value="TRYPTASE-RELATED"/>
    <property type="match status" value="1"/>
</dbReference>
<dbReference type="Gene3D" id="3.30.1640.30">
    <property type="match status" value="2"/>
</dbReference>
<keyword evidence="10" id="KW-0325">Glycoprotein</keyword>
<dbReference type="Proteomes" id="UP000075883">
    <property type="component" value="Unassembled WGS sequence"/>
</dbReference>
<dbReference type="InterPro" id="IPR018114">
    <property type="entry name" value="TRYPSIN_HIS"/>
</dbReference>
<dbReference type="InterPro" id="IPR033116">
    <property type="entry name" value="TRYPSIN_SER"/>
</dbReference>
<dbReference type="InterPro" id="IPR038565">
    <property type="entry name" value="CLIP_sf"/>
</dbReference>
<dbReference type="AlphaFoldDB" id="A0A182MC19"/>
<evidence type="ECO:0000256" key="13">
    <source>
        <dbReference type="SAM" id="MobiDB-lite"/>
    </source>
</evidence>
<feature type="region of interest" description="Disordered" evidence="13">
    <location>
        <begin position="134"/>
        <end position="160"/>
    </location>
</feature>
<dbReference type="GO" id="GO:0004252">
    <property type="term" value="F:serine-type endopeptidase activity"/>
    <property type="evidence" value="ECO:0007669"/>
    <property type="project" value="InterPro"/>
</dbReference>
<evidence type="ECO:0000256" key="11">
    <source>
        <dbReference type="ARBA" id="ARBA00024195"/>
    </source>
</evidence>
<evidence type="ECO:0000259" key="16">
    <source>
        <dbReference type="PROSITE" id="PS51888"/>
    </source>
</evidence>
<keyword evidence="18" id="KW-1185">Reference proteome</keyword>
<keyword evidence="8" id="KW-0391">Immunity</keyword>
<name>A0A182MC19_9DIPT</name>
<evidence type="ECO:0000256" key="7">
    <source>
        <dbReference type="ARBA" id="ARBA00022825"/>
    </source>
</evidence>
<dbReference type="Pfam" id="PF00089">
    <property type="entry name" value="Trypsin"/>
    <property type="match status" value="2"/>
</dbReference>
<reference evidence="17" key="2">
    <citation type="submission" date="2020-05" db="UniProtKB">
        <authorList>
            <consortium name="EnsemblMetazoa"/>
        </authorList>
    </citation>
    <scope>IDENTIFICATION</scope>
    <source>
        <strain evidence="17">A-37</strain>
    </source>
</reference>
<dbReference type="InterPro" id="IPR051487">
    <property type="entry name" value="Ser/Thr_Proteases_Immune/Dev"/>
</dbReference>
<evidence type="ECO:0000256" key="10">
    <source>
        <dbReference type="ARBA" id="ARBA00023180"/>
    </source>
</evidence>
<evidence type="ECO:0000256" key="1">
    <source>
        <dbReference type="ARBA" id="ARBA00004239"/>
    </source>
</evidence>
<dbReference type="SMART" id="SM00020">
    <property type="entry name" value="Tryp_SPc"/>
    <property type="match status" value="2"/>
</dbReference>
<dbReference type="InterPro" id="IPR022700">
    <property type="entry name" value="CLIP"/>
</dbReference>
<evidence type="ECO:0000256" key="4">
    <source>
        <dbReference type="ARBA" id="ARBA00022670"/>
    </source>
</evidence>
<dbReference type="InterPro" id="IPR001254">
    <property type="entry name" value="Trypsin_dom"/>
</dbReference>
<keyword evidence="6 12" id="KW-0378">Hydrolase</keyword>